<name>A0A261F7U1_9BIFI</name>
<dbReference type="InterPro" id="IPR003607">
    <property type="entry name" value="HD/PDEase_dom"/>
</dbReference>
<keyword evidence="3" id="KW-0378">Hydrolase</keyword>
<dbReference type="SUPFAM" id="SSF109604">
    <property type="entry name" value="HD-domain/PDEase-like"/>
    <property type="match status" value="1"/>
</dbReference>
<proteinExistence type="predicted"/>
<feature type="domain" description="HD/PDEase" evidence="2">
    <location>
        <begin position="165"/>
        <end position="322"/>
    </location>
</feature>
<comment type="caution">
    <text evidence="3">The sequence shown here is derived from an EMBL/GenBank/DDBJ whole genome shotgun (WGS) entry which is preliminary data.</text>
</comment>
<dbReference type="InterPro" id="IPR006674">
    <property type="entry name" value="HD_domain"/>
</dbReference>
<dbReference type="GO" id="GO:0016787">
    <property type="term" value="F:hydrolase activity"/>
    <property type="evidence" value="ECO:0007669"/>
    <property type="project" value="UniProtKB-KW"/>
</dbReference>
<evidence type="ECO:0000313" key="3">
    <source>
        <dbReference type="EMBL" id="OZG55211.1"/>
    </source>
</evidence>
<reference evidence="3 4" key="1">
    <citation type="journal article" date="2017" name="BMC Genomics">
        <title>Comparative genomic and phylogenomic analyses of the Bifidobacteriaceae family.</title>
        <authorList>
            <person name="Lugli G.A."/>
            <person name="Milani C."/>
            <person name="Turroni F."/>
            <person name="Duranti S."/>
            <person name="Mancabelli L."/>
            <person name="Mangifesta M."/>
            <person name="Ferrario C."/>
            <person name="Modesto M."/>
            <person name="Mattarelli P."/>
            <person name="Jiri K."/>
            <person name="van Sinderen D."/>
            <person name="Ventura M."/>
        </authorList>
    </citation>
    <scope>NUCLEOTIDE SEQUENCE [LARGE SCALE GENOMIC DNA]</scope>
    <source>
        <strain evidence="3 4">LMG 21773</strain>
    </source>
</reference>
<evidence type="ECO:0000256" key="1">
    <source>
        <dbReference type="SAM" id="MobiDB-lite"/>
    </source>
</evidence>
<dbReference type="Proteomes" id="UP000228976">
    <property type="component" value="Unassembled WGS sequence"/>
</dbReference>
<dbReference type="EMBL" id="MWWU01000004">
    <property type="protein sequence ID" value="OZG55211.1"/>
    <property type="molecule type" value="Genomic_DNA"/>
</dbReference>
<dbReference type="Gene3D" id="1.10.3210.10">
    <property type="entry name" value="Hypothetical protein af1432"/>
    <property type="match status" value="1"/>
</dbReference>
<evidence type="ECO:0000313" key="4">
    <source>
        <dbReference type="Proteomes" id="UP000228976"/>
    </source>
</evidence>
<protein>
    <submittedName>
        <fullName evidence="3">Phosphohydrolase</fullName>
    </submittedName>
</protein>
<organism evidence="3 4">
    <name type="scientific">Aeriscardovia aeriphila</name>
    <dbReference type="NCBI Taxonomy" id="218139"/>
    <lineage>
        <taxon>Bacteria</taxon>
        <taxon>Bacillati</taxon>
        <taxon>Actinomycetota</taxon>
        <taxon>Actinomycetes</taxon>
        <taxon>Bifidobacteriales</taxon>
        <taxon>Bifidobacteriaceae</taxon>
        <taxon>Aeriscardovia</taxon>
    </lineage>
</organism>
<dbReference type="Pfam" id="PF01966">
    <property type="entry name" value="HD"/>
    <property type="match status" value="1"/>
</dbReference>
<sequence length="364" mass="40138">MGYSSYPRLVGLLTKESELAGWYARCFLLVVSPKIDTMSYASLPGETQHESAEETAQLVYSSAGNVNKQRSVVMRHIFEAAQRLDASAQKPVHQAATEQAAAGSPAPTAEGEQETIEIISADNLKKGIDSSQEGVFERVRDSRGVPVSFAQLGELHHEEAPSEFAYEKIWTHCQIVARIAVSLAANYRERARKLAQAGPLPQPWNGALPDLEMCAVGGLVHDIGVQHVFLRHGADAGRLFDRHRYIFHGLEGYLILLENRYGLAIAQFARNHTGVGITRSEVVAQGLPLPPDDYMPKTIEQEIVMYADKFHTKSDPMQFVSLKAARASAARFGLSNATRFDNLVARYGVPDLESLSREYGMSIR</sequence>
<dbReference type="AlphaFoldDB" id="A0A261F7U1"/>
<dbReference type="CDD" id="cd00077">
    <property type="entry name" value="HDc"/>
    <property type="match status" value="1"/>
</dbReference>
<feature type="region of interest" description="Disordered" evidence="1">
    <location>
        <begin position="89"/>
        <end position="112"/>
    </location>
</feature>
<accession>A0A261F7U1</accession>
<gene>
    <name evidence="3" type="ORF">AEAE_1189</name>
</gene>
<evidence type="ECO:0000259" key="2">
    <source>
        <dbReference type="SMART" id="SM00471"/>
    </source>
</evidence>
<keyword evidence="4" id="KW-1185">Reference proteome</keyword>
<dbReference type="SMART" id="SM00471">
    <property type="entry name" value="HDc"/>
    <property type="match status" value="1"/>
</dbReference>